<evidence type="ECO:0000313" key="1">
    <source>
        <dbReference type="EMBL" id="KAF9532728.1"/>
    </source>
</evidence>
<keyword evidence="2" id="KW-1185">Reference proteome</keyword>
<dbReference type="EMBL" id="MU157830">
    <property type="protein sequence ID" value="KAF9532728.1"/>
    <property type="molecule type" value="Genomic_DNA"/>
</dbReference>
<dbReference type="AlphaFoldDB" id="A0A9P6JU93"/>
<evidence type="ECO:0000313" key="2">
    <source>
        <dbReference type="Proteomes" id="UP000807306"/>
    </source>
</evidence>
<proteinExistence type="predicted"/>
<reference evidence="1" key="1">
    <citation type="submission" date="2020-11" db="EMBL/GenBank/DDBJ databases">
        <authorList>
            <consortium name="DOE Joint Genome Institute"/>
            <person name="Ahrendt S."/>
            <person name="Riley R."/>
            <person name="Andreopoulos W."/>
            <person name="Labutti K."/>
            <person name="Pangilinan J."/>
            <person name="Ruiz-Duenas F.J."/>
            <person name="Barrasa J.M."/>
            <person name="Sanchez-Garcia M."/>
            <person name="Camarero S."/>
            <person name="Miyauchi S."/>
            <person name="Serrano A."/>
            <person name="Linde D."/>
            <person name="Babiker R."/>
            <person name="Drula E."/>
            <person name="Ayuso-Fernandez I."/>
            <person name="Pacheco R."/>
            <person name="Padilla G."/>
            <person name="Ferreira P."/>
            <person name="Barriuso J."/>
            <person name="Kellner H."/>
            <person name="Castanera R."/>
            <person name="Alfaro M."/>
            <person name="Ramirez L."/>
            <person name="Pisabarro A.G."/>
            <person name="Kuo A."/>
            <person name="Tritt A."/>
            <person name="Lipzen A."/>
            <person name="He G."/>
            <person name="Yan M."/>
            <person name="Ng V."/>
            <person name="Cullen D."/>
            <person name="Martin F."/>
            <person name="Rosso M.-N."/>
            <person name="Henrissat B."/>
            <person name="Hibbett D."/>
            <person name="Martinez A.T."/>
            <person name="Grigoriev I.V."/>
        </authorList>
    </citation>
    <scope>NUCLEOTIDE SEQUENCE</scope>
    <source>
        <strain evidence="1">CBS 506.95</strain>
    </source>
</reference>
<sequence>MVNVELKLQAKNKFRALETLAYIAGSGSSFNKSELAINPPVQISQSNSNIVTSEHYLAISESRSPPYRRRIEGAGLGTDVIQISPSPTTPGARPHTAYARLLYPWNFSPRLYEITVYHWFLEHRDNGILDSSRTVEDDADQDHGSLVQMPVDSVPHRVVGSEVMLDVGLKSECRPRPNVAFLPSLQRKSSTPDFTTQPEHNRPSGRYPATFLSTQTLFISKKTLSLSPLYIYQSFLKQASFWGDSSSDGIGVCSRLAVAAGGQLIKAALGSWTSGRRIFEDLALSVEGLVGVESGGMRSTHPAALGSWMSGWRIFEEELSLVQRIAGYILLKTPRPS</sequence>
<accession>A0A9P6JU93</accession>
<dbReference type="Proteomes" id="UP000807306">
    <property type="component" value="Unassembled WGS sequence"/>
</dbReference>
<gene>
    <name evidence="1" type="ORF">CPB83DRAFT_832375</name>
</gene>
<comment type="caution">
    <text evidence="1">The sequence shown here is derived from an EMBL/GenBank/DDBJ whole genome shotgun (WGS) entry which is preliminary data.</text>
</comment>
<protein>
    <submittedName>
        <fullName evidence="1">Uncharacterized protein</fullName>
    </submittedName>
</protein>
<name>A0A9P6JU93_9AGAR</name>
<organism evidence="1 2">
    <name type="scientific">Crepidotus variabilis</name>
    <dbReference type="NCBI Taxonomy" id="179855"/>
    <lineage>
        <taxon>Eukaryota</taxon>
        <taxon>Fungi</taxon>
        <taxon>Dikarya</taxon>
        <taxon>Basidiomycota</taxon>
        <taxon>Agaricomycotina</taxon>
        <taxon>Agaricomycetes</taxon>
        <taxon>Agaricomycetidae</taxon>
        <taxon>Agaricales</taxon>
        <taxon>Agaricineae</taxon>
        <taxon>Crepidotaceae</taxon>
        <taxon>Crepidotus</taxon>
    </lineage>
</organism>